<dbReference type="GO" id="GO:0051604">
    <property type="term" value="P:protein maturation"/>
    <property type="evidence" value="ECO:0007669"/>
    <property type="project" value="UniProtKB-UniRule"/>
</dbReference>
<protein>
    <recommendedName>
        <fullName evidence="1">MMS19 nucleotide excision repair protein</fullName>
    </recommendedName>
</protein>
<dbReference type="InterPro" id="IPR029240">
    <property type="entry name" value="MMS19_N"/>
</dbReference>
<evidence type="ECO:0000256" key="3">
    <source>
        <dbReference type="SAM" id="MobiDB-lite"/>
    </source>
</evidence>
<dbReference type="PANTHER" id="PTHR12891">
    <property type="entry name" value="DNA REPAIR/TRANSCRIPTION PROTEIN MET18/MMS19"/>
    <property type="match status" value="1"/>
</dbReference>
<dbReference type="RefSeq" id="XP_012334564.1">
    <property type="nucleotide sequence ID" value="XM_012479141.1"/>
</dbReference>
<feature type="region of interest" description="Disordered" evidence="3">
    <location>
        <begin position="608"/>
        <end position="643"/>
    </location>
</feature>
<dbReference type="OrthoDB" id="342900at2759"/>
<dbReference type="EMBL" id="KQ001657">
    <property type="protein sequence ID" value="KJP88816.1"/>
    <property type="molecule type" value="Genomic_DNA"/>
</dbReference>
<sequence length="1136" mass="130307">MDEGQVKVESVVETLVEEYVSPEKVMFRYNQEKKVELMYERKKDKEVNKIRADIVKQLIDLMKINHTQRENIHGTLTQIICALKKFLFCNENLKRGSAVNLISDLFEQINVVELDTEYIECLVLFYIKLIEDWHCINGVTRFILIMFERYRDILKGMKFSCDVKRTYRVLFSSRRGKEKKHPSGGGDLSGQVDKGDHPNGVADAGGDKDDWSQYEAYSTFKENGGLYHSDASAEEEDDYEERGGFQRDNEEDEDEDEDDECEEEMEKEKKACVVYKIMKSLFKHIHAPSYLQNIRLNCYRIILISLQEFRTEMVAIPNFIDKIQVQLENESDPRNILVLFDIIQVLCSGYITHEDGVQKGGQKEEDDKEADDEEEEMNDTQERNPGALFTLHKETQYLKSVIDIAFYYFPIEFVNSEARYDSITEEDLQKAFYKCLKSNKRLGNHVIMSILEELYNTQDDEINEKNLQNIKETLEVCAPFYGSVCCSEFISTITGLIELECIDSDASDKMATYFVKILLLFFKIINEEQDEQLRQSLFDVHFSGLFRKLNNFLILHKRLCVGNRPPLQQLSGEAEPAVAAPVEPPLRASSTERPTLAQLFHLDEIANLSDSSNSGSGRSSRSNRSRSSEGSCASAPKDRSECTIGSDKNILSIIREKNQIDKMKERKERQRKRNKIKLNKFPVIEKILVSISQGSTYVFLYVLETTLKPMLHECYYLVHKLMGEGTPPDGANAEEVQDGQTEQDEQNLLTARNAKVKGKWNLVATYLSFINNVMSKSAKVEEIVAKGISFLKEICLIGEMLNMGREPFFHSYHDAGLHLFGILQSFVCMHGGSAVGGSGTEHDAVGSSANDAAGNVMGNVTNDDTLYQQAIMLFFYVIGMHPGENVKFHVVDNRGRDLLDQREDHILKNVEEWRRSIIENHHQFTEDMKLNNENIVRACKEYKKNDLLFFLTLVSKIIKYKYEQISSYLNTLLMNICFLLLKFHFVKNEELELYISLLREMYQVDISDLLFISMNVASFVLKNFYHPIEEMKDKFLLLKEEEGTTGSDPIWPHNEKNGKADVELSPQMYECNPHSGMTPGGVLAELVRFGGGPIEETLKWKSVQVKCLLVDSKHGATLKKLYEMEGEKKKKKKIGG</sequence>
<dbReference type="GO" id="GO:0097361">
    <property type="term" value="C:cytosolic [4Fe-4S] assembly targeting complex"/>
    <property type="evidence" value="ECO:0007669"/>
    <property type="project" value="UniProtKB-UniRule"/>
</dbReference>
<proteinExistence type="inferred from homology"/>
<evidence type="ECO:0000256" key="2">
    <source>
        <dbReference type="SAM" id="Coils"/>
    </source>
</evidence>
<dbReference type="PANTHER" id="PTHR12891:SF0">
    <property type="entry name" value="MMS19 NUCLEOTIDE EXCISION REPAIR PROTEIN HOMOLOG"/>
    <property type="match status" value="1"/>
</dbReference>
<evidence type="ECO:0000259" key="4">
    <source>
        <dbReference type="Pfam" id="PF14500"/>
    </source>
</evidence>
<keyword evidence="1" id="KW-0227">DNA damage</keyword>
<comment type="subcellular location">
    <subcellularLocation>
        <location evidence="1">Nucleus</location>
    </subcellularLocation>
</comment>
<dbReference type="Proteomes" id="UP000054561">
    <property type="component" value="Unassembled WGS sequence"/>
</dbReference>
<feature type="compositionally biased region" description="Acidic residues" evidence="3">
    <location>
        <begin position="366"/>
        <end position="379"/>
    </location>
</feature>
<evidence type="ECO:0000313" key="5">
    <source>
        <dbReference type="EMBL" id="KJP88816.1"/>
    </source>
</evidence>
<comment type="function">
    <text evidence="1">Key component of the cytosolic iron-sulfur protein assembly (CIA) complex, a multiprotein complex that mediates the incorporation of iron-sulfur cluster into apoproteins specifically involved in DNA metabolism and genomic integrity. In the CIA complex, MMS19 acts as an adapter between early-acting CIA components and a subset of cellular target iron-sulfur proteins.</text>
</comment>
<dbReference type="GO" id="GO:0005634">
    <property type="term" value="C:nucleus"/>
    <property type="evidence" value="ECO:0007669"/>
    <property type="project" value="UniProtKB-SubCell"/>
</dbReference>
<feature type="coiled-coil region" evidence="2">
    <location>
        <begin position="653"/>
        <end position="680"/>
    </location>
</feature>
<keyword evidence="2" id="KW-0175">Coiled coil</keyword>
<dbReference type="AlphaFoldDB" id="A0A0D9QT44"/>
<dbReference type="GeneID" id="24266820"/>
<dbReference type="GO" id="GO:0006281">
    <property type="term" value="P:DNA repair"/>
    <property type="evidence" value="ECO:0007669"/>
    <property type="project" value="UniProtKB-UniRule"/>
</dbReference>
<accession>A0A0D9QT44</accession>
<feature type="compositionally biased region" description="Acidic residues" evidence="3">
    <location>
        <begin position="249"/>
        <end position="265"/>
    </location>
</feature>
<organism evidence="5 6">
    <name type="scientific">Plasmodium fragile</name>
    <dbReference type="NCBI Taxonomy" id="5857"/>
    <lineage>
        <taxon>Eukaryota</taxon>
        <taxon>Sar</taxon>
        <taxon>Alveolata</taxon>
        <taxon>Apicomplexa</taxon>
        <taxon>Aconoidasida</taxon>
        <taxon>Haemosporida</taxon>
        <taxon>Plasmodiidae</taxon>
        <taxon>Plasmodium</taxon>
        <taxon>Plasmodium (Plasmodium)</taxon>
    </lineage>
</organism>
<keyword evidence="1" id="KW-0539">Nucleus</keyword>
<feature type="region of interest" description="Disordered" evidence="3">
    <location>
        <begin position="230"/>
        <end position="265"/>
    </location>
</feature>
<evidence type="ECO:0000313" key="6">
    <source>
        <dbReference type="Proteomes" id="UP000054561"/>
    </source>
</evidence>
<gene>
    <name evidence="5" type="ORF">AK88_01506</name>
</gene>
<feature type="region of interest" description="Disordered" evidence="3">
    <location>
        <begin position="357"/>
        <end position="385"/>
    </location>
</feature>
<feature type="compositionally biased region" description="Low complexity" evidence="3">
    <location>
        <begin position="609"/>
        <end position="622"/>
    </location>
</feature>
<dbReference type="VEuPathDB" id="PlasmoDB:AK88_01506"/>
<dbReference type="Pfam" id="PF14500">
    <property type="entry name" value="MMS19_N"/>
    <property type="match status" value="1"/>
</dbReference>
<evidence type="ECO:0000256" key="1">
    <source>
        <dbReference type="RuleBase" id="RU367072"/>
    </source>
</evidence>
<reference evidence="5 6" key="1">
    <citation type="submission" date="2014-03" db="EMBL/GenBank/DDBJ databases">
        <title>The Genome Sequence of Plasmodium fragile nilgiri.</title>
        <authorList>
            <consortium name="The Broad Institute Genomics Platform"/>
            <consortium name="The Broad Institute Genome Sequencing Center for Infectious Disease"/>
            <person name="Neafsey D."/>
            <person name="Duraisingh M."/>
            <person name="Young S.K."/>
            <person name="Zeng Q."/>
            <person name="Gargeya S."/>
            <person name="Abouelleil A."/>
            <person name="Alvarado L."/>
            <person name="Chapman S.B."/>
            <person name="Gainer-Dewar J."/>
            <person name="Goldberg J."/>
            <person name="Griggs A."/>
            <person name="Gujja S."/>
            <person name="Hansen M."/>
            <person name="Howarth C."/>
            <person name="Imamovic A."/>
            <person name="Larimer J."/>
            <person name="Pearson M."/>
            <person name="Poon T.W."/>
            <person name="Priest M."/>
            <person name="Roberts A."/>
            <person name="Saif S."/>
            <person name="Shea T."/>
            <person name="Sykes S."/>
            <person name="Wortman J."/>
            <person name="Nusbaum C."/>
            <person name="Birren B."/>
        </authorList>
    </citation>
    <scope>NUCLEOTIDE SEQUENCE [LARGE SCALE GENOMIC DNA]</scope>
    <source>
        <strain evidence="6">nilgiri</strain>
    </source>
</reference>
<dbReference type="GO" id="GO:0016226">
    <property type="term" value="P:iron-sulfur cluster assembly"/>
    <property type="evidence" value="ECO:0007669"/>
    <property type="project" value="UniProtKB-UniRule"/>
</dbReference>
<dbReference type="InterPro" id="IPR039920">
    <property type="entry name" value="MMS19"/>
</dbReference>
<feature type="domain" description="MMS19 N-terminal" evidence="4">
    <location>
        <begin position="274"/>
        <end position="500"/>
    </location>
</feature>
<keyword evidence="6" id="KW-1185">Reference proteome</keyword>
<name>A0A0D9QT44_PLAFR</name>
<comment type="similarity">
    <text evidence="1">Belongs to the MET18/MMS19 family.</text>
</comment>
<keyword evidence="1" id="KW-0234">DNA repair</keyword>
<feature type="region of interest" description="Disordered" evidence="3">
    <location>
        <begin position="174"/>
        <end position="210"/>
    </location>
</feature>